<feature type="transmembrane region" description="Helical" evidence="1">
    <location>
        <begin position="6"/>
        <end position="25"/>
    </location>
</feature>
<dbReference type="PRINTS" id="PR00420">
    <property type="entry name" value="RNGMNOXGNASE"/>
</dbReference>
<keyword evidence="1" id="KW-0812">Transmembrane</keyword>
<protein>
    <submittedName>
        <fullName evidence="2">Putative FAD-dependent oxidoreductase LodB</fullName>
        <ecNumber evidence="2">1.-.-.-</ecNumber>
    </submittedName>
</protein>
<sequence length="372" mass="42267">MQTYDAIIIGGGPAGAACALSLMLFHDKKVLLLERGDFTQPRIGEQVSHSIFDFLEYLDIPREAFGAGCFTPNYGKESYWGSDVETHHFSLFTAQGKTYQLDRARFDETLLMTISERGGTIIPRCKQISMAQQEGCWQVQCVHPEQGTLHYQSEYLIDASGRQTKIGQLLGIERVVTDQLVGIGAFVEHPERVFEQQQKIESCEYGWWYMAGLSKDLAVVTCFTDMDIMKEKQLNHQEVWNQCLAKTTAIGGSLQGCISTQPKLWVKQANSQYYASDFPEKFVAVGDAVASFDPISSMGIGFAMLSGCHGAYALMHEQKTAVRDYQQDAILTFDEYCETKWDFYKKEQRWPNHPFWQRRLIKPSKQQHRVSA</sequence>
<dbReference type="Pfam" id="PF04820">
    <property type="entry name" value="Trp_halogenase"/>
    <property type="match status" value="1"/>
</dbReference>
<dbReference type="GO" id="GO:0004497">
    <property type="term" value="F:monooxygenase activity"/>
    <property type="evidence" value="ECO:0007669"/>
    <property type="project" value="InterPro"/>
</dbReference>
<dbReference type="InterPro" id="IPR050816">
    <property type="entry name" value="Flavin-dep_Halogenase_NPB"/>
</dbReference>
<dbReference type="InterPro" id="IPR006905">
    <property type="entry name" value="Flavin_halogenase"/>
</dbReference>
<reference evidence="2 3" key="1">
    <citation type="submission" date="2016-06" db="EMBL/GenBank/DDBJ databases">
        <authorList>
            <person name="Kjaerup R.B."/>
            <person name="Dalgaard T.S."/>
            <person name="Juul-Madsen H.R."/>
        </authorList>
    </citation>
    <scope>NUCLEOTIDE SEQUENCE [LARGE SCALE GENOMIC DNA]</scope>
    <source>
        <strain evidence="2 3">CECT 8886</strain>
    </source>
</reference>
<keyword evidence="1" id="KW-0472">Membrane</keyword>
<organism evidence="2 3">
    <name type="scientific">Marinomonas spartinae</name>
    <dbReference type="NCBI Taxonomy" id="1792290"/>
    <lineage>
        <taxon>Bacteria</taxon>
        <taxon>Pseudomonadati</taxon>
        <taxon>Pseudomonadota</taxon>
        <taxon>Gammaproteobacteria</taxon>
        <taxon>Oceanospirillales</taxon>
        <taxon>Oceanospirillaceae</taxon>
        <taxon>Marinomonas</taxon>
    </lineage>
</organism>
<evidence type="ECO:0000313" key="3">
    <source>
        <dbReference type="Proteomes" id="UP000092544"/>
    </source>
</evidence>
<proteinExistence type="predicted"/>
<keyword evidence="1" id="KW-1133">Transmembrane helix</keyword>
<dbReference type="SUPFAM" id="SSF51905">
    <property type="entry name" value="FAD/NAD(P)-binding domain"/>
    <property type="match status" value="1"/>
</dbReference>
<keyword evidence="2" id="KW-0560">Oxidoreductase</keyword>
<evidence type="ECO:0000256" key="1">
    <source>
        <dbReference type="SAM" id="Phobius"/>
    </source>
</evidence>
<dbReference type="OrthoDB" id="6310849at2"/>
<dbReference type="PANTHER" id="PTHR43747">
    <property type="entry name" value="FAD-BINDING PROTEIN"/>
    <property type="match status" value="1"/>
</dbReference>
<dbReference type="PANTHER" id="PTHR43747:SF1">
    <property type="entry name" value="SLR1998 PROTEIN"/>
    <property type="match status" value="1"/>
</dbReference>
<keyword evidence="3" id="KW-1185">Reference proteome</keyword>
<gene>
    <name evidence="2" type="primary">lodB_2</name>
    <name evidence="2" type="ORF">MSP8886_03908</name>
</gene>
<dbReference type="RefSeq" id="WP_067019859.1">
    <property type="nucleotide sequence ID" value="NZ_FLOB01000015.1"/>
</dbReference>
<dbReference type="Proteomes" id="UP000092544">
    <property type="component" value="Unassembled WGS sequence"/>
</dbReference>
<dbReference type="EC" id="1.-.-.-" evidence="2"/>
<dbReference type="EMBL" id="FLOB01000015">
    <property type="protein sequence ID" value="SBS36936.1"/>
    <property type="molecule type" value="Genomic_DNA"/>
</dbReference>
<dbReference type="InterPro" id="IPR036188">
    <property type="entry name" value="FAD/NAD-bd_sf"/>
</dbReference>
<dbReference type="Gene3D" id="3.30.9.100">
    <property type="match status" value="1"/>
</dbReference>
<accession>A0A1A8TR48</accession>
<name>A0A1A8TR48_9GAMM</name>
<dbReference type="Gene3D" id="3.50.50.60">
    <property type="entry name" value="FAD/NAD(P)-binding domain"/>
    <property type="match status" value="1"/>
</dbReference>
<evidence type="ECO:0000313" key="2">
    <source>
        <dbReference type="EMBL" id="SBS36936.1"/>
    </source>
</evidence>
<dbReference type="STRING" id="1792290.MSP8886_03908"/>
<dbReference type="AlphaFoldDB" id="A0A1A8TR48"/>
<dbReference type="NCBIfam" id="NF038171">
    <property type="entry name" value="maturase_LodB"/>
    <property type="match status" value="1"/>
</dbReference>